<evidence type="ECO:0000313" key="2">
    <source>
        <dbReference type="Proteomes" id="UP000028875"/>
    </source>
</evidence>
<dbReference type="EMBL" id="CCDP010000001">
    <property type="protein sequence ID" value="CDQ39495.1"/>
    <property type="molecule type" value="Genomic_DNA"/>
</dbReference>
<comment type="caution">
    <text evidence="1">The sequence shown here is derived from an EMBL/GenBank/DDBJ whole genome shotgun (WGS) entry which is preliminary data.</text>
</comment>
<name>A0A024QBE5_9BACI</name>
<reference evidence="1 2" key="1">
    <citation type="submission" date="2014-03" db="EMBL/GenBank/DDBJ databases">
        <authorList>
            <person name="Urmite Genomes U."/>
        </authorList>
    </citation>
    <scope>NUCLEOTIDE SEQUENCE [LARGE SCALE GENOMIC DNA]</scope>
    <source>
        <strain evidence="1 2">Vm-5</strain>
    </source>
</reference>
<protein>
    <submittedName>
        <fullName evidence="1">Uncharacterized protein</fullName>
    </submittedName>
</protein>
<dbReference type="Proteomes" id="UP000028875">
    <property type="component" value="Unassembled WGS sequence"/>
</dbReference>
<reference evidence="2" key="2">
    <citation type="submission" date="2014-05" db="EMBL/GenBank/DDBJ databases">
        <title>Draft genome sequence of Virgibacillus massiliensis Vm-5.</title>
        <authorList>
            <person name="Khelaifia S."/>
            <person name="Croce O."/>
            <person name="Lagier J.C."/>
            <person name="Raoult D."/>
        </authorList>
    </citation>
    <scope>NUCLEOTIDE SEQUENCE [LARGE SCALE GENOMIC DNA]</scope>
    <source>
        <strain evidence="2">Vm-5</strain>
    </source>
</reference>
<evidence type="ECO:0000313" key="1">
    <source>
        <dbReference type="EMBL" id="CDQ39495.1"/>
    </source>
</evidence>
<dbReference type="STRING" id="1462526.BN990_01800"/>
<keyword evidence="2" id="KW-1185">Reference proteome</keyword>
<proteinExistence type="predicted"/>
<accession>A0A024QBE5</accession>
<gene>
    <name evidence="1" type="ORF">BN990_01800</name>
</gene>
<dbReference type="AlphaFoldDB" id="A0A024QBE5"/>
<sequence length="32" mass="3464">MEIKEIVYTDELREGVKVVPIDGGVVFVGTGN</sequence>
<organism evidence="1 2">
    <name type="scientific">Virgibacillus massiliensis</name>
    <dbReference type="NCBI Taxonomy" id="1462526"/>
    <lineage>
        <taxon>Bacteria</taxon>
        <taxon>Bacillati</taxon>
        <taxon>Bacillota</taxon>
        <taxon>Bacilli</taxon>
        <taxon>Bacillales</taxon>
        <taxon>Bacillaceae</taxon>
        <taxon>Virgibacillus</taxon>
    </lineage>
</organism>